<feature type="domain" description="MADS-box" evidence="8">
    <location>
        <begin position="1"/>
        <end position="47"/>
    </location>
</feature>
<evidence type="ECO:0000256" key="1">
    <source>
        <dbReference type="ARBA" id="ARBA00004123"/>
    </source>
</evidence>
<dbReference type="Gene3D" id="3.10.20.90">
    <property type="entry name" value="Phosphatidylinositol 3-kinase Catalytic Subunit, Chain A, domain 1"/>
    <property type="match status" value="1"/>
</dbReference>
<evidence type="ECO:0000313" key="9">
    <source>
        <dbReference type="EMBL" id="RZC84346.1"/>
    </source>
</evidence>
<dbReference type="Pfam" id="PF12436">
    <property type="entry name" value="USP7_ICP0_bdg"/>
    <property type="match status" value="1"/>
</dbReference>
<dbReference type="GO" id="GO:0005634">
    <property type="term" value="C:nucleus"/>
    <property type="evidence" value="ECO:0007669"/>
    <property type="project" value="UniProtKB-SubCell"/>
</dbReference>
<evidence type="ECO:0000313" key="10">
    <source>
        <dbReference type="Proteomes" id="UP000316621"/>
    </source>
</evidence>
<sequence length="394" mass="44875">MGKRRIEMKKIEDRQKRNVCFTKRRHGLFNKAADLCRLTGADISLLLGIDTVLVLVGPAILLLLKPAKDAEKSFSCLSLLGSILPYKEVIAELKAAGASWIQFDEPKLVMHLDSGELNAFTDAYSQLKSTLSGLNCSDLCTSLQELYPIPPPDRTQEDIPLLQTVRSAKRTTGTAVYVGARFVKGSGKPMKFLESLMRWLDSLQMKRFNFLSAFFIYIFQLDDGDIICFQKPLPVDTMTQCRYPDVYSFLDYVLNHWVITFDNVTEIVTRHLGLDDPTKIKLTLHRCCSQQPIAPAIKYHGFDHLSEMLIHQNQKSDILYFEVLDIPPPLLEGLKTLNVSFHHEKKDTVIHRISLPSKSTILEEEKNLGTWVLGIAWFMFITSQKMHLRSKSVR</sequence>
<dbReference type="InterPro" id="IPR024729">
    <property type="entry name" value="USP7_ICP0-binding_dom"/>
</dbReference>
<keyword evidence="3" id="KW-0805">Transcription regulation</keyword>
<evidence type="ECO:0000259" key="8">
    <source>
        <dbReference type="PROSITE" id="PS50066"/>
    </source>
</evidence>
<dbReference type="PANTHER" id="PTHR30519">
    <property type="entry name" value="5-METHYLTETRAHYDROPTEROYLTRIGLUTAMATE--HOMOCYSTEINE METHYLTRANSFERASE"/>
    <property type="match status" value="1"/>
</dbReference>
<keyword evidence="10" id="KW-1185">Reference proteome</keyword>
<dbReference type="PROSITE" id="PS50066">
    <property type="entry name" value="MADS_BOX_2"/>
    <property type="match status" value="1"/>
</dbReference>
<dbReference type="GO" id="GO:0008652">
    <property type="term" value="P:amino acid biosynthetic process"/>
    <property type="evidence" value="ECO:0007669"/>
    <property type="project" value="InterPro"/>
</dbReference>
<dbReference type="GO" id="GO:0008270">
    <property type="term" value="F:zinc ion binding"/>
    <property type="evidence" value="ECO:0007669"/>
    <property type="project" value="InterPro"/>
</dbReference>
<keyword evidence="6" id="KW-0539">Nucleus</keyword>
<comment type="subcellular location">
    <subcellularLocation>
        <location evidence="1">Nucleus</location>
    </subcellularLocation>
</comment>
<dbReference type="InterPro" id="IPR033897">
    <property type="entry name" value="SRF-like_MADS-box"/>
</dbReference>
<dbReference type="GO" id="GO:0000987">
    <property type="term" value="F:cis-regulatory region sequence-specific DNA binding"/>
    <property type="evidence" value="ECO:0007669"/>
    <property type="project" value="InterPro"/>
</dbReference>
<organism evidence="9 10">
    <name type="scientific">Papaver somniferum</name>
    <name type="common">Opium poppy</name>
    <dbReference type="NCBI Taxonomy" id="3469"/>
    <lineage>
        <taxon>Eukaryota</taxon>
        <taxon>Viridiplantae</taxon>
        <taxon>Streptophyta</taxon>
        <taxon>Embryophyta</taxon>
        <taxon>Tracheophyta</taxon>
        <taxon>Spermatophyta</taxon>
        <taxon>Magnoliopsida</taxon>
        <taxon>Ranunculales</taxon>
        <taxon>Papaveraceae</taxon>
        <taxon>Papaveroideae</taxon>
        <taxon>Papaver</taxon>
    </lineage>
</organism>
<dbReference type="InterPro" id="IPR038071">
    <property type="entry name" value="UROD/MetE-like_sf"/>
</dbReference>
<dbReference type="SMART" id="SM00432">
    <property type="entry name" value="MADS"/>
    <property type="match status" value="1"/>
</dbReference>
<dbReference type="Proteomes" id="UP000316621">
    <property type="component" value="Chromosome 11"/>
</dbReference>
<keyword evidence="7" id="KW-1133">Transmembrane helix</keyword>
<accession>A0A4Y7LGJ1</accession>
<reference evidence="9 10" key="1">
    <citation type="journal article" date="2018" name="Science">
        <title>The opium poppy genome and morphinan production.</title>
        <authorList>
            <person name="Guo L."/>
            <person name="Winzer T."/>
            <person name="Yang X."/>
            <person name="Li Y."/>
            <person name="Ning Z."/>
            <person name="He Z."/>
            <person name="Teodor R."/>
            <person name="Lu Y."/>
            <person name="Bowser T.A."/>
            <person name="Graham I.A."/>
            <person name="Ye K."/>
        </authorList>
    </citation>
    <scope>NUCLEOTIDE SEQUENCE [LARGE SCALE GENOMIC DNA]</scope>
    <source>
        <strain evidence="10">cv. HN1</strain>
        <tissue evidence="9">Leaves</tissue>
    </source>
</reference>
<evidence type="ECO:0000256" key="5">
    <source>
        <dbReference type="ARBA" id="ARBA00023163"/>
    </source>
</evidence>
<dbReference type="PRINTS" id="PR00404">
    <property type="entry name" value="MADSDOMAIN"/>
</dbReference>
<dbReference type="Gene3D" id="3.20.20.210">
    <property type="match status" value="1"/>
</dbReference>
<evidence type="ECO:0000256" key="6">
    <source>
        <dbReference type="ARBA" id="ARBA00023242"/>
    </source>
</evidence>
<dbReference type="GO" id="GO:0000981">
    <property type="term" value="F:DNA-binding transcription factor activity, RNA polymerase II-specific"/>
    <property type="evidence" value="ECO:0007669"/>
    <property type="project" value="InterPro"/>
</dbReference>
<dbReference type="GO" id="GO:0046983">
    <property type="term" value="F:protein dimerization activity"/>
    <property type="evidence" value="ECO:0007669"/>
    <property type="project" value="InterPro"/>
</dbReference>
<proteinExistence type="predicted"/>
<dbReference type="Pfam" id="PF08267">
    <property type="entry name" value="Meth_synt_1"/>
    <property type="match status" value="1"/>
</dbReference>
<evidence type="ECO:0000256" key="7">
    <source>
        <dbReference type="SAM" id="Phobius"/>
    </source>
</evidence>
<keyword evidence="7" id="KW-0472">Membrane</keyword>
<gene>
    <name evidence="9" type="ORF">C5167_047131</name>
</gene>
<dbReference type="SUPFAM" id="SSF51726">
    <property type="entry name" value="UROD/MetE-like"/>
    <property type="match status" value="1"/>
</dbReference>
<dbReference type="InterPro" id="IPR002100">
    <property type="entry name" value="TF_MADSbox"/>
</dbReference>
<dbReference type="InterPro" id="IPR036879">
    <property type="entry name" value="TF_MADSbox_sf"/>
</dbReference>
<protein>
    <recommendedName>
        <fullName evidence="8">MADS-box domain-containing protein</fullName>
    </recommendedName>
</protein>
<evidence type="ECO:0000256" key="4">
    <source>
        <dbReference type="ARBA" id="ARBA00023125"/>
    </source>
</evidence>
<keyword evidence="7" id="KW-0812">Transmembrane</keyword>
<evidence type="ECO:0000256" key="2">
    <source>
        <dbReference type="ARBA" id="ARBA00022786"/>
    </source>
</evidence>
<name>A0A4Y7LGJ1_PAPSO</name>
<dbReference type="CDD" id="cd00266">
    <property type="entry name" value="MADS_SRF_like"/>
    <property type="match status" value="1"/>
</dbReference>
<dbReference type="GO" id="GO:0045944">
    <property type="term" value="P:positive regulation of transcription by RNA polymerase II"/>
    <property type="evidence" value="ECO:0007669"/>
    <property type="project" value="InterPro"/>
</dbReference>
<dbReference type="GO" id="GO:0140096">
    <property type="term" value="F:catalytic activity, acting on a protein"/>
    <property type="evidence" value="ECO:0007669"/>
    <property type="project" value="UniProtKB-ARBA"/>
</dbReference>
<feature type="transmembrane region" description="Helical" evidence="7">
    <location>
        <begin position="45"/>
        <end position="64"/>
    </location>
</feature>
<keyword evidence="4" id="KW-0238">DNA-binding</keyword>
<dbReference type="InterPro" id="IPR013215">
    <property type="entry name" value="Cbl-indep_Met_Synth_N"/>
</dbReference>
<dbReference type="EMBL" id="CM010725">
    <property type="protein sequence ID" value="RZC84346.1"/>
    <property type="molecule type" value="Genomic_DNA"/>
</dbReference>
<keyword evidence="2" id="KW-0833">Ubl conjugation pathway</keyword>
<evidence type="ECO:0000256" key="3">
    <source>
        <dbReference type="ARBA" id="ARBA00023015"/>
    </source>
</evidence>
<dbReference type="SUPFAM" id="SSF55455">
    <property type="entry name" value="SRF-like"/>
    <property type="match status" value="1"/>
</dbReference>
<dbReference type="Gramene" id="RZC84346">
    <property type="protein sequence ID" value="RZC84346"/>
    <property type="gene ID" value="C5167_047131"/>
</dbReference>
<keyword evidence="5" id="KW-0804">Transcription</keyword>
<dbReference type="STRING" id="3469.A0A4Y7LGJ1"/>
<dbReference type="GO" id="GO:0003871">
    <property type="term" value="F:5-methyltetrahydropteroyltriglutamate-homocysteine S-methyltransferase activity"/>
    <property type="evidence" value="ECO:0007669"/>
    <property type="project" value="InterPro"/>
</dbReference>
<dbReference type="AlphaFoldDB" id="A0A4Y7LGJ1"/>